<dbReference type="Proteomes" id="UP000050863">
    <property type="component" value="Unassembled WGS sequence"/>
</dbReference>
<organism evidence="2 3">
    <name type="scientific">Bradyrhizobium jicamae</name>
    <dbReference type="NCBI Taxonomy" id="280332"/>
    <lineage>
        <taxon>Bacteria</taxon>
        <taxon>Pseudomonadati</taxon>
        <taxon>Pseudomonadota</taxon>
        <taxon>Alphaproteobacteria</taxon>
        <taxon>Hyphomicrobiales</taxon>
        <taxon>Nitrobacteraceae</taxon>
        <taxon>Bradyrhizobium</taxon>
    </lineage>
</organism>
<proteinExistence type="predicted"/>
<feature type="region of interest" description="Disordered" evidence="1">
    <location>
        <begin position="40"/>
        <end position="87"/>
    </location>
</feature>
<evidence type="ECO:0000313" key="3">
    <source>
        <dbReference type="Proteomes" id="UP000050863"/>
    </source>
</evidence>
<gene>
    <name evidence="2" type="ORF">CQ12_37185</name>
</gene>
<dbReference type="AlphaFoldDB" id="A0A0R3LCI1"/>
<feature type="compositionally biased region" description="Basic and acidic residues" evidence="1">
    <location>
        <begin position="59"/>
        <end position="81"/>
    </location>
</feature>
<name>A0A0R3LCI1_9BRAD</name>
<keyword evidence="3" id="KW-1185">Reference proteome</keyword>
<protein>
    <submittedName>
        <fullName evidence="2">Uncharacterized protein</fullName>
    </submittedName>
</protein>
<evidence type="ECO:0000313" key="2">
    <source>
        <dbReference type="EMBL" id="KRR02592.1"/>
    </source>
</evidence>
<comment type="caution">
    <text evidence="2">The sequence shown here is derived from an EMBL/GenBank/DDBJ whole genome shotgun (WGS) entry which is preliminary data.</text>
</comment>
<evidence type="ECO:0000256" key="1">
    <source>
        <dbReference type="SAM" id="MobiDB-lite"/>
    </source>
</evidence>
<dbReference type="EMBL" id="LLXZ01000155">
    <property type="protein sequence ID" value="KRR02592.1"/>
    <property type="molecule type" value="Genomic_DNA"/>
</dbReference>
<sequence>MEVRAEMMVMAVPVAVAMSEMTMMVMAVTVAMTMAVTTGESLARDRQRCRGQRQSADSGRNDFRDASHGESPGRRVQRGDRSALLQP</sequence>
<reference evidence="2 3" key="1">
    <citation type="submission" date="2014-03" db="EMBL/GenBank/DDBJ databases">
        <title>Bradyrhizobium valentinum sp. nov., isolated from effective nodules of Lupinus mariae-josephae, a lupine endemic of basic-lime soils in Eastern Spain.</title>
        <authorList>
            <person name="Duran D."/>
            <person name="Rey L."/>
            <person name="Navarro A."/>
            <person name="Busquets A."/>
            <person name="Imperial J."/>
            <person name="Ruiz-Argueso T."/>
        </authorList>
    </citation>
    <scope>NUCLEOTIDE SEQUENCE [LARGE SCALE GENOMIC DNA]</scope>
    <source>
        <strain evidence="2 3">PAC68</strain>
    </source>
</reference>
<accession>A0A0R3LCI1</accession>